<dbReference type="Pfam" id="PF08291">
    <property type="entry name" value="Peptidase_M15_3"/>
    <property type="match status" value="1"/>
</dbReference>
<sequence>MRLSPNFTLREFDPRNEMPSSVVESYQALCAQILEPIRARFNGAPITITSGYRSPAYNSQVGGAATSQHVATPFYCAADFTLPLNLMEVFDWLRLHSNLPFDQVILEFHEWSESPIVLHVSWVRPRRRQALQGLTGGRSGYKPFEVEAE</sequence>
<dbReference type="AlphaFoldDB" id="A0A0F9BF91"/>
<reference evidence="2" key="1">
    <citation type="journal article" date="2015" name="Nature">
        <title>Complex archaea that bridge the gap between prokaryotes and eukaryotes.</title>
        <authorList>
            <person name="Spang A."/>
            <person name="Saw J.H."/>
            <person name="Jorgensen S.L."/>
            <person name="Zaremba-Niedzwiedzka K."/>
            <person name="Martijn J."/>
            <person name="Lind A.E."/>
            <person name="van Eijk R."/>
            <person name="Schleper C."/>
            <person name="Guy L."/>
            <person name="Ettema T.J."/>
        </authorList>
    </citation>
    <scope>NUCLEOTIDE SEQUENCE</scope>
</reference>
<organism evidence="2">
    <name type="scientific">marine sediment metagenome</name>
    <dbReference type="NCBI Taxonomy" id="412755"/>
    <lineage>
        <taxon>unclassified sequences</taxon>
        <taxon>metagenomes</taxon>
        <taxon>ecological metagenomes</taxon>
    </lineage>
</organism>
<dbReference type="InterPro" id="IPR013230">
    <property type="entry name" value="Peptidase_M15A_C"/>
</dbReference>
<comment type="caution">
    <text evidence="2">The sequence shown here is derived from an EMBL/GenBank/DDBJ whole genome shotgun (WGS) entry which is preliminary data.</text>
</comment>
<feature type="domain" description="Peptidase M15A C-terminal" evidence="1">
    <location>
        <begin position="6"/>
        <end position="94"/>
    </location>
</feature>
<dbReference type="EMBL" id="LAZR01038112">
    <property type="protein sequence ID" value="KKL20405.1"/>
    <property type="molecule type" value="Genomic_DNA"/>
</dbReference>
<protein>
    <recommendedName>
        <fullName evidence="1">Peptidase M15A C-terminal domain-containing protein</fullName>
    </recommendedName>
</protein>
<name>A0A0F9BF91_9ZZZZ</name>
<dbReference type="InterPro" id="IPR009045">
    <property type="entry name" value="Zn_M74/Hedgehog-like"/>
</dbReference>
<dbReference type="SUPFAM" id="SSF55166">
    <property type="entry name" value="Hedgehog/DD-peptidase"/>
    <property type="match status" value="1"/>
</dbReference>
<dbReference type="Gene3D" id="3.30.1380.10">
    <property type="match status" value="1"/>
</dbReference>
<gene>
    <name evidence="2" type="ORF">LCGC14_2455780</name>
</gene>
<evidence type="ECO:0000313" key="2">
    <source>
        <dbReference type="EMBL" id="KKL20405.1"/>
    </source>
</evidence>
<proteinExistence type="predicted"/>
<accession>A0A0F9BF91</accession>
<evidence type="ECO:0000259" key="1">
    <source>
        <dbReference type="Pfam" id="PF08291"/>
    </source>
</evidence>